<feature type="transmembrane region" description="Helical" evidence="8">
    <location>
        <begin position="250"/>
        <end position="270"/>
    </location>
</feature>
<proteinExistence type="inferred from homology"/>
<evidence type="ECO:0000256" key="1">
    <source>
        <dbReference type="ARBA" id="ARBA00004651"/>
    </source>
</evidence>
<dbReference type="InterPro" id="IPR038770">
    <property type="entry name" value="Na+/solute_symporter_sf"/>
</dbReference>
<sequence length="306" mass="32429">MGEVLIKAGALVLIIVLGYGLKRAGFFKVTDFTFLSKVVINLTLPGAIVTNFSKISFEAQLLWLVVIGIACNLVMIGVGYLTALHDTKTEKAFWLINYSGYNIGSFAMPYIQGFLGPMGVVSACMFDAGNAILCTGGTYSIAASVAATGEKGGLGPFLKKMFSSIPLDVYIVMLVLAGLQIRLPSLVLRFAETVGGANSFLAMLMLGIGFELHMEKGKLGKVIRALLLRYGIAAGFAAALYYLTPFALETRQVLAIICFSPISSICPIFTKRCGGDVALSSTVSSISIIVSIVIMTTLMIVMGIGG</sequence>
<dbReference type="InterPro" id="IPR004776">
    <property type="entry name" value="Mem_transp_PIN-like"/>
</dbReference>
<reference evidence="9" key="1">
    <citation type="submission" date="2020-08" db="EMBL/GenBank/DDBJ databases">
        <title>Genome public.</title>
        <authorList>
            <person name="Liu C."/>
            <person name="Sun Q."/>
        </authorList>
    </citation>
    <scope>NUCLEOTIDE SEQUENCE</scope>
    <source>
        <strain evidence="9">NSJ-63</strain>
    </source>
</reference>
<feature type="transmembrane region" description="Helical" evidence="8">
    <location>
        <begin position="6"/>
        <end position="22"/>
    </location>
</feature>
<evidence type="ECO:0000256" key="2">
    <source>
        <dbReference type="ARBA" id="ARBA00010145"/>
    </source>
</evidence>
<feature type="transmembrane region" description="Helical" evidence="8">
    <location>
        <begin position="169"/>
        <end position="191"/>
    </location>
</feature>
<name>A0A926DI81_9FIRM</name>
<comment type="caution">
    <text evidence="9">The sequence shown here is derived from an EMBL/GenBank/DDBJ whole genome shotgun (WGS) entry which is preliminary data.</text>
</comment>
<evidence type="ECO:0000256" key="4">
    <source>
        <dbReference type="ARBA" id="ARBA00022475"/>
    </source>
</evidence>
<dbReference type="RefSeq" id="WP_178618183.1">
    <property type="nucleotide sequence ID" value="NZ_JACRSS010000001.1"/>
</dbReference>
<evidence type="ECO:0000313" key="10">
    <source>
        <dbReference type="Proteomes" id="UP000617951"/>
    </source>
</evidence>
<keyword evidence="3" id="KW-0813">Transport</keyword>
<dbReference type="EMBL" id="JACRSS010000001">
    <property type="protein sequence ID" value="MBC8538252.1"/>
    <property type="molecule type" value="Genomic_DNA"/>
</dbReference>
<evidence type="ECO:0000256" key="6">
    <source>
        <dbReference type="ARBA" id="ARBA00022989"/>
    </source>
</evidence>
<feature type="transmembrane region" description="Helical" evidence="8">
    <location>
        <begin position="61"/>
        <end position="83"/>
    </location>
</feature>
<dbReference type="GO" id="GO:0055085">
    <property type="term" value="P:transmembrane transport"/>
    <property type="evidence" value="ECO:0007669"/>
    <property type="project" value="InterPro"/>
</dbReference>
<comment type="subcellular location">
    <subcellularLocation>
        <location evidence="1">Cell membrane</location>
        <topology evidence="1">Multi-pass membrane protein</topology>
    </subcellularLocation>
</comment>
<keyword evidence="6 8" id="KW-1133">Transmembrane helix</keyword>
<gene>
    <name evidence="9" type="ORF">H8693_04820</name>
</gene>
<evidence type="ECO:0000256" key="8">
    <source>
        <dbReference type="SAM" id="Phobius"/>
    </source>
</evidence>
<protein>
    <submittedName>
        <fullName evidence="9">AEC family transporter</fullName>
    </submittedName>
</protein>
<dbReference type="Gene3D" id="1.20.1530.20">
    <property type="match status" value="1"/>
</dbReference>
<dbReference type="Pfam" id="PF03547">
    <property type="entry name" value="Mem_trans"/>
    <property type="match status" value="1"/>
</dbReference>
<evidence type="ECO:0000256" key="5">
    <source>
        <dbReference type="ARBA" id="ARBA00022692"/>
    </source>
</evidence>
<evidence type="ECO:0000256" key="3">
    <source>
        <dbReference type="ARBA" id="ARBA00022448"/>
    </source>
</evidence>
<dbReference type="GO" id="GO:0005886">
    <property type="term" value="C:plasma membrane"/>
    <property type="evidence" value="ECO:0007669"/>
    <property type="project" value="UniProtKB-SubCell"/>
</dbReference>
<dbReference type="PANTHER" id="PTHR36838">
    <property type="entry name" value="AUXIN EFFLUX CARRIER FAMILY PROTEIN"/>
    <property type="match status" value="1"/>
</dbReference>
<keyword evidence="4" id="KW-1003">Cell membrane</keyword>
<organism evidence="9 10">
    <name type="scientific">Guopingia tenuis</name>
    <dbReference type="NCBI Taxonomy" id="2763656"/>
    <lineage>
        <taxon>Bacteria</taxon>
        <taxon>Bacillati</taxon>
        <taxon>Bacillota</taxon>
        <taxon>Clostridia</taxon>
        <taxon>Christensenellales</taxon>
        <taxon>Christensenellaceae</taxon>
        <taxon>Guopingia</taxon>
    </lineage>
</organism>
<dbReference type="Proteomes" id="UP000617951">
    <property type="component" value="Unassembled WGS sequence"/>
</dbReference>
<keyword evidence="7 8" id="KW-0472">Membrane</keyword>
<feature type="transmembrane region" description="Helical" evidence="8">
    <location>
        <begin position="197"/>
        <end position="214"/>
    </location>
</feature>
<accession>A0A926DI81</accession>
<dbReference type="PANTHER" id="PTHR36838:SF3">
    <property type="entry name" value="TRANSPORTER AUXIN EFFLUX CARRIER EC FAMILY"/>
    <property type="match status" value="1"/>
</dbReference>
<feature type="transmembrane region" description="Helical" evidence="8">
    <location>
        <begin position="226"/>
        <end position="244"/>
    </location>
</feature>
<feature type="transmembrane region" description="Helical" evidence="8">
    <location>
        <begin position="282"/>
        <end position="304"/>
    </location>
</feature>
<evidence type="ECO:0000256" key="7">
    <source>
        <dbReference type="ARBA" id="ARBA00023136"/>
    </source>
</evidence>
<comment type="similarity">
    <text evidence="2">Belongs to the auxin efflux carrier (TC 2.A.69) family.</text>
</comment>
<keyword evidence="5 8" id="KW-0812">Transmembrane</keyword>
<keyword evidence="10" id="KW-1185">Reference proteome</keyword>
<evidence type="ECO:0000313" key="9">
    <source>
        <dbReference type="EMBL" id="MBC8538252.1"/>
    </source>
</evidence>
<dbReference type="AlphaFoldDB" id="A0A926DI81"/>